<accession>A0A1H6HMX3</accession>
<evidence type="ECO:0000313" key="2">
    <source>
        <dbReference type="Proteomes" id="UP000198561"/>
    </source>
</evidence>
<sequence>MGIQEKYRGFGKAPFRKINGILLTIERIESKAQGYMLIMVRKGVSLKEESTLIAK</sequence>
<reference evidence="1 2" key="1">
    <citation type="submission" date="2016-10" db="EMBL/GenBank/DDBJ databases">
        <authorList>
            <person name="de Groot N.N."/>
        </authorList>
    </citation>
    <scope>NUCLEOTIDE SEQUENCE [LARGE SCALE GENOMIC DNA]</scope>
    <source>
        <strain evidence="1 2">DSM 23031</strain>
    </source>
</reference>
<dbReference type="STRING" id="680127.SAMN05421593_3025"/>
<organism evidence="1 2">
    <name type="scientific">Chryseobacterium culicis</name>
    <dbReference type="NCBI Taxonomy" id="680127"/>
    <lineage>
        <taxon>Bacteria</taxon>
        <taxon>Pseudomonadati</taxon>
        <taxon>Bacteroidota</taxon>
        <taxon>Flavobacteriia</taxon>
        <taxon>Flavobacteriales</taxon>
        <taxon>Weeksellaceae</taxon>
        <taxon>Chryseobacterium group</taxon>
        <taxon>Chryseobacterium</taxon>
    </lineage>
</organism>
<dbReference type="AlphaFoldDB" id="A0A1H6HMX3"/>
<evidence type="ECO:0000313" key="1">
    <source>
        <dbReference type="EMBL" id="SEH35450.1"/>
    </source>
</evidence>
<dbReference type="EMBL" id="FNWQ01000003">
    <property type="protein sequence ID" value="SEH35450.1"/>
    <property type="molecule type" value="Genomic_DNA"/>
</dbReference>
<protein>
    <submittedName>
        <fullName evidence="1">Uncharacterized protein</fullName>
    </submittedName>
</protein>
<gene>
    <name evidence="1" type="ORF">SAMN05421593_3025</name>
</gene>
<proteinExistence type="predicted"/>
<dbReference type="Proteomes" id="UP000198561">
    <property type="component" value="Unassembled WGS sequence"/>
</dbReference>
<name>A0A1H6HMX3_CHRCI</name>